<sequence>MHIYKAMKDCERKVQKSLESPTVKLLREHMEKAGCPVKDTFFKVIYCRNKYGGSYAPGGGGISVCGNFRQRQDSVTRNCAHHACSEIRANRLSGDCHFKRELLRGILKIRGHEPECIKKRVLKSLSSNPFCAASTTSKDSMEAVWNICYNDTAPFDKAP</sequence>
<dbReference type="PANTHER" id="PTHR21711:SF0">
    <property type="entry name" value="MITOCHONDRIAL INNER MEMBRANE PROTEASE ATP23 HOMOLOG"/>
    <property type="match status" value="1"/>
</dbReference>
<dbReference type="GO" id="GO:0034982">
    <property type="term" value="P:mitochondrial protein processing"/>
    <property type="evidence" value="ECO:0000318"/>
    <property type="project" value="GO_Central"/>
</dbReference>
<dbReference type="EC" id="3.4.24.-" evidence="6"/>
<keyword evidence="4 6" id="KW-0378">Hydrolase</keyword>
<accession>G7L7K6</accession>
<name>G7L7K6_MEDTR</name>
<dbReference type="STRING" id="3880.G7L7K6"/>
<keyword evidence="3 6" id="KW-0479">Metal-binding</keyword>
<dbReference type="EMBL" id="CM001224">
    <property type="protein sequence ID" value="AET01792.2"/>
    <property type="molecule type" value="Genomic_DNA"/>
</dbReference>
<evidence type="ECO:0000256" key="2">
    <source>
        <dbReference type="ARBA" id="ARBA00022670"/>
    </source>
</evidence>
<dbReference type="Proteomes" id="UP000002051">
    <property type="component" value="Chromosome 8"/>
</dbReference>
<evidence type="ECO:0000256" key="5">
    <source>
        <dbReference type="ARBA" id="ARBA00023049"/>
    </source>
</evidence>
<evidence type="ECO:0000256" key="6">
    <source>
        <dbReference type="RuleBase" id="RU364057"/>
    </source>
</evidence>
<keyword evidence="2 6" id="KW-0645">Protease</keyword>
<evidence type="ECO:0000256" key="4">
    <source>
        <dbReference type="ARBA" id="ARBA00022801"/>
    </source>
</evidence>
<gene>
    <name evidence="7" type="ordered locus">MTR_8g021060</name>
</gene>
<comment type="similarity">
    <text evidence="1 6">Belongs to the peptidase M76 family.</text>
</comment>
<dbReference type="GO" id="GO:0046872">
    <property type="term" value="F:metal ion binding"/>
    <property type="evidence" value="ECO:0007669"/>
    <property type="project" value="UniProtKB-KW"/>
</dbReference>
<evidence type="ECO:0000313" key="8">
    <source>
        <dbReference type="EnsemblPlants" id="AET01792"/>
    </source>
</evidence>
<dbReference type="GO" id="GO:0004222">
    <property type="term" value="F:metalloendopeptidase activity"/>
    <property type="evidence" value="ECO:0007669"/>
    <property type="project" value="InterPro"/>
</dbReference>
<reference evidence="7 9" key="2">
    <citation type="journal article" date="2014" name="BMC Genomics">
        <title>An improved genome release (version Mt4.0) for the model legume Medicago truncatula.</title>
        <authorList>
            <person name="Tang H."/>
            <person name="Krishnakumar V."/>
            <person name="Bidwell S."/>
            <person name="Rosen B."/>
            <person name="Chan A."/>
            <person name="Zhou S."/>
            <person name="Gentzbittel L."/>
            <person name="Childs K.L."/>
            <person name="Yandell M."/>
            <person name="Gundlach H."/>
            <person name="Mayer K.F."/>
            <person name="Schwartz D.C."/>
            <person name="Town C.D."/>
        </authorList>
    </citation>
    <scope>GENOME REANNOTATION</scope>
    <source>
        <strain evidence="8 9">cv. Jemalong A17</strain>
    </source>
</reference>
<dbReference type="PANTHER" id="PTHR21711">
    <property type="entry name" value="MITOCHONDRIAL INNER MEMBRANE PROTEASE"/>
    <property type="match status" value="1"/>
</dbReference>
<dbReference type="AlphaFoldDB" id="G7L7K6"/>
<dbReference type="InterPro" id="IPR019165">
    <property type="entry name" value="Peptidase_M76_ATP23"/>
</dbReference>
<dbReference type="Pfam" id="PF09768">
    <property type="entry name" value="Peptidase_M76"/>
    <property type="match status" value="2"/>
</dbReference>
<accession>A0A0C3XXQ1</accession>
<reference evidence="7 9" key="1">
    <citation type="journal article" date="2011" name="Nature">
        <title>The Medicago genome provides insight into the evolution of rhizobial symbioses.</title>
        <authorList>
            <person name="Young N.D."/>
            <person name="Debelle F."/>
            <person name="Oldroyd G.E."/>
            <person name="Geurts R."/>
            <person name="Cannon S.B."/>
            <person name="Udvardi M.K."/>
            <person name="Benedito V.A."/>
            <person name="Mayer K.F."/>
            <person name="Gouzy J."/>
            <person name="Schoof H."/>
            <person name="Van de Peer Y."/>
            <person name="Proost S."/>
            <person name="Cook D.R."/>
            <person name="Meyers B.C."/>
            <person name="Spannagl M."/>
            <person name="Cheung F."/>
            <person name="De Mita S."/>
            <person name="Krishnakumar V."/>
            <person name="Gundlach H."/>
            <person name="Zhou S."/>
            <person name="Mudge J."/>
            <person name="Bharti A.K."/>
            <person name="Murray J.D."/>
            <person name="Naoumkina M.A."/>
            <person name="Rosen B."/>
            <person name="Silverstein K.A."/>
            <person name="Tang H."/>
            <person name="Rombauts S."/>
            <person name="Zhao P.X."/>
            <person name="Zhou P."/>
            <person name="Barbe V."/>
            <person name="Bardou P."/>
            <person name="Bechner M."/>
            <person name="Bellec A."/>
            <person name="Berger A."/>
            <person name="Berges H."/>
            <person name="Bidwell S."/>
            <person name="Bisseling T."/>
            <person name="Choisne N."/>
            <person name="Couloux A."/>
            <person name="Denny R."/>
            <person name="Deshpande S."/>
            <person name="Dai X."/>
            <person name="Doyle J.J."/>
            <person name="Dudez A.M."/>
            <person name="Farmer A.D."/>
            <person name="Fouteau S."/>
            <person name="Franken C."/>
            <person name="Gibelin C."/>
            <person name="Gish J."/>
            <person name="Goldstein S."/>
            <person name="Gonzalez A.J."/>
            <person name="Green P.J."/>
            <person name="Hallab A."/>
            <person name="Hartog M."/>
            <person name="Hua A."/>
            <person name="Humphray S.J."/>
            <person name="Jeong D.H."/>
            <person name="Jing Y."/>
            <person name="Jocker A."/>
            <person name="Kenton S.M."/>
            <person name="Kim D.J."/>
            <person name="Klee K."/>
            <person name="Lai H."/>
            <person name="Lang C."/>
            <person name="Lin S."/>
            <person name="Macmil S.L."/>
            <person name="Magdelenat G."/>
            <person name="Matthews L."/>
            <person name="McCorrison J."/>
            <person name="Monaghan E.L."/>
            <person name="Mun J.H."/>
            <person name="Najar F.Z."/>
            <person name="Nicholson C."/>
            <person name="Noirot C."/>
            <person name="O'Bleness M."/>
            <person name="Paule C.R."/>
            <person name="Poulain J."/>
            <person name="Prion F."/>
            <person name="Qin B."/>
            <person name="Qu C."/>
            <person name="Retzel E.F."/>
            <person name="Riddle C."/>
            <person name="Sallet E."/>
            <person name="Samain S."/>
            <person name="Samson N."/>
            <person name="Sanders I."/>
            <person name="Saurat O."/>
            <person name="Scarpelli C."/>
            <person name="Schiex T."/>
            <person name="Segurens B."/>
            <person name="Severin A.J."/>
            <person name="Sherrier D.J."/>
            <person name="Shi R."/>
            <person name="Sims S."/>
            <person name="Singer S.R."/>
            <person name="Sinharoy S."/>
            <person name="Sterck L."/>
            <person name="Viollet A."/>
            <person name="Wang B.B."/>
            <person name="Wang K."/>
            <person name="Wang M."/>
            <person name="Wang X."/>
            <person name="Warfsmann J."/>
            <person name="Weissenbach J."/>
            <person name="White D.D."/>
            <person name="White J.D."/>
            <person name="Wiley G.B."/>
            <person name="Wincker P."/>
            <person name="Xing Y."/>
            <person name="Yang L."/>
            <person name="Yao Z."/>
            <person name="Ying F."/>
            <person name="Zhai J."/>
            <person name="Zhou L."/>
            <person name="Zuber A."/>
            <person name="Denarie J."/>
            <person name="Dixon R.A."/>
            <person name="May G.D."/>
            <person name="Schwartz D.C."/>
            <person name="Rogers J."/>
            <person name="Quetier F."/>
            <person name="Town C.D."/>
            <person name="Roe B.A."/>
        </authorList>
    </citation>
    <scope>NUCLEOTIDE SEQUENCE [LARGE SCALE GENOMIC DNA]</scope>
    <source>
        <strain evidence="7">A17</strain>
        <strain evidence="8 9">cv. Jemalong A17</strain>
    </source>
</reference>
<evidence type="ECO:0000313" key="9">
    <source>
        <dbReference type="Proteomes" id="UP000002051"/>
    </source>
</evidence>
<organism evidence="7 9">
    <name type="scientific">Medicago truncatula</name>
    <name type="common">Barrel medic</name>
    <name type="synonym">Medicago tribuloides</name>
    <dbReference type="NCBI Taxonomy" id="3880"/>
    <lineage>
        <taxon>Eukaryota</taxon>
        <taxon>Viridiplantae</taxon>
        <taxon>Streptophyta</taxon>
        <taxon>Embryophyta</taxon>
        <taxon>Tracheophyta</taxon>
        <taxon>Spermatophyta</taxon>
        <taxon>Magnoliopsida</taxon>
        <taxon>eudicotyledons</taxon>
        <taxon>Gunneridae</taxon>
        <taxon>Pentapetalae</taxon>
        <taxon>rosids</taxon>
        <taxon>fabids</taxon>
        <taxon>Fabales</taxon>
        <taxon>Fabaceae</taxon>
        <taxon>Papilionoideae</taxon>
        <taxon>50 kb inversion clade</taxon>
        <taxon>NPAAA clade</taxon>
        <taxon>Hologalegina</taxon>
        <taxon>IRL clade</taxon>
        <taxon>Trifolieae</taxon>
        <taxon>Medicago</taxon>
    </lineage>
</organism>
<dbReference type="EnsemblPlants" id="AET01792">
    <property type="protein sequence ID" value="AET01792"/>
    <property type="gene ID" value="MTR_8g021060"/>
</dbReference>
<keyword evidence="5 6" id="KW-0482">Metalloprotease</keyword>
<dbReference type="HOGENOM" id="CLU_079125_3_0_1"/>
<keyword evidence="9" id="KW-1185">Reference proteome</keyword>
<dbReference type="GO" id="GO:0005739">
    <property type="term" value="C:mitochondrion"/>
    <property type="evidence" value="ECO:0007669"/>
    <property type="project" value="GOC"/>
</dbReference>
<evidence type="ECO:0000256" key="1">
    <source>
        <dbReference type="ARBA" id="ARBA00009915"/>
    </source>
</evidence>
<evidence type="ECO:0000313" key="7">
    <source>
        <dbReference type="EMBL" id="AET01792.2"/>
    </source>
</evidence>
<reference evidence="8" key="3">
    <citation type="submission" date="2015-04" db="UniProtKB">
        <authorList>
            <consortium name="EnsemblPlants"/>
        </authorList>
    </citation>
    <scope>IDENTIFICATION</scope>
    <source>
        <strain evidence="8">cv. Jemalong A17</strain>
    </source>
</reference>
<dbReference type="GO" id="GO:0033615">
    <property type="term" value="P:mitochondrial proton-transporting ATP synthase complex assembly"/>
    <property type="evidence" value="ECO:0000318"/>
    <property type="project" value="GO_Central"/>
</dbReference>
<proteinExistence type="inferred from homology"/>
<protein>
    <recommendedName>
        <fullName evidence="6">Mitochondrial inner membrane protease ATP23</fullName>
        <ecNumber evidence="6">3.4.24.-</ecNumber>
    </recommendedName>
</protein>
<evidence type="ECO:0000256" key="3">
    <source>
        <dbReference type="ARBA" id="ARBA00022723"/>
    </source>
</evidence>